<dbReference type="SUPFAM" id="SSF55681">
    <property type="entry name" value="Class II aaRS and biotin synthetases"/>
    <property type="match status" value="1"/>
</dbReference>
<dbReference type="AlphaFoldDB" id="X1BVH4"/>
<accession>X1BVH4</accession>
<evidence type="ECO:0000313" key="1">
    <source>
        <dbReference type="EMBL" id="GAG85142.1"/>
    </source>
</evidence>
<dbReference type="Gene3D" id="3.30.70.1920">
    <property type="match status" value="1"/>
</dbReference>
<feature type="non-terminal residue" evidence="1">
    <location>
        <position position="1"/>
    </location>
</feature>
<gene>
    <name evidence="1" type="ORF">S01H4_34134</name>
</gene>
<feature type="non-terminal residue" evidence="1">
    <location>
        <position position="297"/>
    </location>
</feature>
<protein>
    <recommendedName>
        <fullName evidence="2">Serine--tRNA ligase</fullName>
    </recommendedName>
</protein>
<dbReference type="EMBL" id="BART01018038">
    <property type="protein sequence ID" value="GAG85142.1"/>
    <property type="molecule type" value="Genomic_DNA"/>
</dbReference>
<organism evidence="1">
    <name type="scientific">marine sediment metagenome</name>
    <dbReference type="NCBI Taxonomy" id="412755"/>
    <lineage>
        <taxon>unclassified sequences</taxon>
        <taxon>metagenomes</taxon>
        <taxon>ecological metagenomes</taxon>
    </lineage>
</organism>
<comment type="caution">
    <text evidence="1">The sequence shown here is derived from an EMBL/GenBank/DDBJ whole genome shotgun (WGS) entry which is preliminary data.</text>
</comment>
<evidence type="ECO:0008006" key="2">
    <source>
        <dbReference type="Google" id="ProtNLM"/>
    </source>
</evidence>
<sequence length="297" mass="34963">SIPFADLNIKNKHVTMILKDDDEEFLRRNYIDRMIVLVKEKVENQYYEGKGEFWKSIWESDEKKPVWTKDPTEEMSNLGWLKQGPTKGKWFYNPQAAAILKTMEEIAIKEVLMPLGFQEIIESHIVPFDIWLKTGHLEGMPAEFYYVAEPKTRDVKQWERFVDLTKITKEVDLNELQKNISVPNAGICYAQCPVIYWSFKGKTIAEKSLPVLVYDKTAISGRYESGGRHGIERVDEFHRIEPVYIGTREQLLDLREKLLERYKHVFNNIFDLEWRMAWVTPWYMQQAGKIGDTSTQD</sequence>
<dbReference type="InterPro" id="IPR045864">
    <property type="entry name" value="aa-tRNA-synth_II/BPL/LPL"/>
</dbReference>
<reference evidence="1" key="1">
    <citation type="journal article" date="2014" name="Front. Microbiol.">
        <title>High frequency of phylogenetically diverse reductive dehalogenase-homologous genes in deep subseafloor sedimentary metagenomes.</title>
        <authorList>
            <person name="Kawai M."/>
            <person name="Futagami T."/>
            <person name="Toyoda A."/>
            <person name="Takaki Y."/>
            <person name="Nishi S."/>
            <person name="Hori S."/>
            <person name="Arai W."/>
            <person name="Tsubouchi T."/>
            <person name="Morono Y."/>
            <person name="Uchiyama I."/>
            <person name="Ito T."/>
            <person name="Fujiyama A."/>
            <person name="Inagaki F."/>
            <person name="Takami H."/>
        </authorList>
    </citation>
    <scope>NUCLEOTIDE SEQUENCE</scope>
    <source>
        <strain evidence="1">Expedition CK06-06</strain>
    </source>
</reference>
<name>X1BVH4_9ZZZZ</name>
<proteinExistence type="predicted"/>
<dbReference type="Gene3D" id="3.30.930.10">
    <property type="entry name" value="Bira Bifunctional Protein, Domain 2"/>
    <property type="match status" value="1"/>
</dbReference>